<name>A0AAN8EFR3_9EURO</name>
<dbReference type="Gene3D" id="3.10.310.10">
    <property type="entry name" value="Diaminopimelate Epimerase, Chain A, domain 1"/>
    <property type="match status" value="2"/>
</dbReference>
<dbReference type="Proteomes" id="UP001316803">
    <property type="component" value="Unassembled WGS sequence"/>
</dbReference>
<dbReference type="PIRSF" id="PIRSF029792">
    <property type="entry name" value="Pro_racemase"/>
    <property type="match status" value="1"/>
</dbReference>
<dbReference type="PANTHER" id="PTHR33442">
    <property type="entry name" value="TRANS-3-HYDROXY-L-PROLINE DEHYDRATASE"/>
    <property type="match status" value="1"/>
</dbReference>
<feature type="active site" description="Proton acceptor" evidence="2">
    <location>
        <position position="102"/>
    </location>
</feature>
<gene>
    <name evidence="3" type="ORF">OHC33_004413</name>
</gene>
<evidence type="ECO:0008006" key="5">
    <source>
        <dbReference type="Google" id="ProtNLM"/>
    </source>
</evidence>
<dbReference type="SUPFAM" id="SSF54506">
    <property type="entry name" value="Diaminopimelate epimerase-like"/>
    <property type="match status" value="1"/>
</dbReference>
<evidence type="ECO:0000313" key="4">
    <source>
        <dbReference type="Proteomes" id="UP001316803"/>
    </source>
</evidence>
<evidence type="ECO:0000313" key="3">
    <source>
        <dbReference type="EMBL" id="KAK5954689.1"/>
    </source>
</evidence>
<accession>A0AAN8EFR3</accession>
<keyword evidence="4" id="KW-1185">Reference proteome</keyword>
<comment type="caution">
    <text evidence="3">The sequence shown here is derived from an EMBL/GenBank/DDBJ whole genome shotgun (WGS) entry which is preliminary data.</text>
</comment>
<dbReference type="EMBL" id="JAKLMC020000008">
    <property type="protein sequence ID" value="KAK5954689.1"/>
    <property type="molecule type" value="Genomic_DNA"/>
</dbReference>
<evidence type="ECO:0000256" key="2">
    <source>
        <dbReference type="PIRSR" id="PIRSR029792-1"/>
    </source>
</evidence>
<dbReference type="SFLD" id="SFLDS00028">
    <property type="entry name" value="Proline_Racemase"/>
    <property type="match status" value="1"/>
</dbReference>
<dbReference type="FunFam" id="3.10.310.10:FF:000005">
    <property type="entry name" value="Proline racemase"/>
    <property type="match status" value="1"/>
</dbReference>
<reference evidence="3 4" key="1">
    <citation type="submission" date="2022-12" db="EMBL/GenBank/DDBJ databases">
        <title>Genomic features and morphological characterization of a novel Knufia sp. strain isolated from spacecraft assembly facility.</title>
        <authorList>
            <person name="Teixeira M."/>
            <person name="Chander A.M."/>
            <person name="Stajich J.E."/>
            <person name="Venkateswaran K."/>
        </authorList>
    </citation>
    <scope>NUCLEOTIDE SEQUENCE [LARGE SCALE GENOMIC DNA]</scope>
    <source>
        <strain evidence="3 4">FJI-L2-BK-P2</strain>
    </source>
</reference>
<evidence type="ECO:0000256" key="1">
    <source>
        <dbReference type="ARBA" id="ARBA00007529"/>
    </source>
</evidence>
<proteinExistence type="inferred from homology"/>
<dbReference type="Pfam" id="PF05544">
    <property type="entry name" value="Pro_racemase"/>
    <property type="match status" value="1"/>
</dbReference>
<sequence length="357" mass="38837">MDFRNPLPQRLRDGLNLTIITVHAAGEVGDVIIGGVSDPPNCKSMFEKMQHFWKYNDNIRNLILQEPRGRASMCTNLVLPPCDSRADAGFLIMESDEWVPMSGSNTICTTTVLLEMGMIEMKEPTTKVSLDTAAGLVTVTAECEGGKCKSVAFDNVPSFVWELDCPIEVPGLGTVKVDVAWGGMIYVLVDAESAGMEISSVNGANLVKVGEMIKRAAQAQIMPVHPENAEIKGVSNFVWMGKPEVIGEEIRAYNAVVVSPGRLDRSPCGTGTCARMTVMHARGQLKVDQVLRHVSPIGTEFPSHIRGLTKVGKYDAVLPTVKGSAWITGFKQVVLDPQDPFPEGFRVGDAWHLGDRK</sequence>
<feature type="active site" description="Proton donor" evidence="2">
    <location>
        <position position="268"/>
    </location>
</feature>
<organism evidence="3 4">
    <name type="scientific">Knufia fluminis</name>
    <dbReference type="NCBI Taxonomy" id="191047"/>
    <lineage>
        <taxon>Eukaryota</taxon>
        <taxon>Fungi</taxon>
        <taxon>Dikarya</taxon>
        <taxon>Ascomycota</taxon>
        <taxon>Pezizomycotina</taxon>
        <taxon>Eurotiomycetes</taxon>
        <taxon>Chaetothyriomycetidae</taxon>
        <taxon>Chaetothyriales</taxon>
        <taxon>Trichomeriaceae</taxon>
        <taxon>Knufia</taxon>
    </lineage>
</organism>
<dbReference type="InterPro" id="IPR008794">
    <property type="entry name" value="Pro_racemase_fam"/>
</dbReference>
<dbReference type="AlphaFoldDB" id="A0AAN8EFR3"/>
<protein>
    <recommendedName>
        <fullName evidence="5">Proline racemase</fullName>
    </recommendedName>
</protein>
<comment type="similarity">
    <text evidence="1">Belongs to the proline racemase family.</text>
</comment>
<dbReference type="PANTHER" id="PTHR33442:SF5">
    <property type="entry name" value="BIFUNCTIONAL TRANS-3-HYDROXY-L-PROLINE DEHYDRATASE_2-EPIMERASE"/>
    <property type="match status" value="1"/>
</dbReference>
<dbReference type="GO" id="GO:0047580">
    <property type="term" value="F:4-hydroxyproline epimerase activity"/>
    <property type="evidence" value="ECO:0007669"/>
    <property type="project" value="TreeGrafter"/>
</dbReference>